<dbReference type="InterPro" id="IPR028082">
    <property type="entry name" value="Peripla_BP_I"/>
</dbReference>
<dbReference type="InterPro" id="IPR046335">
    <property type="entry name" value="LacI/GalR-like_sensor"/>
</dbReference>
<dbReference type="CDD" id="cd01392">
    <property type="entry name" value="HTH_LacI"/>
    <property type="match status" value="1"/>
</dbReference>
<dbReference type="InterPro" id="IPR000843">
    <property type="entry name" value="HTH_LacI"/>
</dbReference>
<evidence type="ECO:0000256" key="1">
    <source>
        <dbReference type="ARBA" id="ARBA00023015"/>
    </source>
</evidence>
<evidence type="ECO:0000313" key="6">
    <source>
        <dbReference type="Proteomes" id="UP000326979"/>
    </source>
</evidence>
<dbReference type="OrthoDB" id="59108at2"/>
<dbReference type="CDD" id="cd06267">
    <property type="entry name" value="PBP1_LacI_sugar_binding-like"/>
    <property type="match status" value="1"/>
</dbReference>
<dbReference type="Pfam" id="PF13377">
    <property type="entry name" value="Peripla_BP_3"/>
    <property type="match status" value="1"/>
</dbReference>
<dbReference type="Pfam" id="PF00356">
    <property type="entry name" value="LacI"/>
    <property type="match status" value="1"/>
</dbReference>
<protein>
    <submittedName>
        <fullName evidence="5">LacI family transcriptional regulator</fullName>
    </submittedName>
</protein>
<dbReference type="PROSITE" id="PS50932">
    <property type="entry name" value="HTH_LACI_2"/>
    <property type="match status" value="1"/>
</dbReference>
<dbReference type="SUPFAM" id="SSF47413">
    <property type="entry name" value="lambda repressor-like DNA-binding domains"/>
    <property type="match status" value="1"/>
</dbReference>
<dbReference type="InterPro" id="IPR010982">
    <property type="entry name" value="Lambda_DNA-bd_dom_sf"/>
</dbReference>
<name>A0A5N8W0G6_9ACTN</name>
<accession>A0A5N8W0G6</accession>
<gene>
    <name evidence="5" type="ORF">FNH04_07795</name>
</gene>
<evidence type="ECO:0000256" key="3">
    <source>
        <dbReference type="ARBA" id="ARBA00023163"/>
    </source>
</evidence>
<reference evidence="5 6" key="1">
    <citation type="submission" date="2019-07" db="EMBL/GenBank/DDBJ databases">
        <title>New species of Amycolatopsis and Streptomyces.</title>
        <authorList>
            <person name="Duangmal K."/>
            <person name="Teo W.F.A."/>
            <person name="Lipun K."/>
        </authorList>
    </citation>
    <scope>NUCLEOTIDE SEQUENCE [LARGE SCALE GENOMIC DNA]</scope>
    <source>
        <strain evidence="5 6">TISTR 2346</strain>
    </source>
</reference>
<dbReference type="SMART" id="SM00354">
    <property type="entry name" value="HTH_LACI"/>
    <property type="match status" value="1"/>
</dbReference>
<dbReference type="PANTHER" id="PTHR30146">
    <property type="entry name" value="LACI-RELATED TRANSCRIPTIONAL REPRESSOR"/>
    <property type="match status" value="1"/>
</dbReference>
<comment type="caution">
    <text evidence="5">The sequence shown here is derived from an EMBL/GenBank/DDBJ whole genome shotgun (WGS) entry which is preliminary data.</text>
</comment>
<dbReference type="SUPFAM" id="SSF53822">
    <property type="entry name" value="Periplasmic binding protein-like I"/>
    <property type="match status" value="1"/>
</dbReference>
<dbReference type="AlphaFoldDB" id="A0A5N8W0G6"/>
<keyword evidence="6" id="KW-1185">Reference proteome</keyword>
<evidence type="ECO:0000259" key="4">
    <source>
        <dbReference type="PROSITE" id="PS50932"/>
    </source>
</evidence>
<feature type="domain" description="HTH lacI-type" evidence="4">
    <location>
        <begin position="10"/>
        <end position="64"/>
    </location>
</feature>
<dbReference type="Gene3D" id="1.10.260.40">
    <property type="entry name" value="lambda repressor-like DNA-binding domains"/>
    <property type="match status" value="1"/>
</dbReference>
<keyword evidence="1" id="KW-0805">Transcription regulation</keyword>
<dbReference type="GO" id="GO:0003700">
    <property type="term" value="F:DNA-binding transcription factor activity"/>
    <property type="evidence" value="ECO:0007669"/>
    <property type="project" value="TreeGrafter"/>
</dbReference>
<sequence>MEPPAPRRRVTIVDVARHAQVSTTAVSKVLRNAYGASPEMHAKVRRAIDELGYRPHAGARGLRGQTYTIGVMLPDIRNPFFPEILDGITATLEGTEYQVFLGPGCNGEKAEARVTEAMIDRGMDGIIMIAPVSSRAHLEHVASSVPTVVVGRHGSSPVYDTVADDDIEGASLVVGHLAGLGHRRIAHIEHRETDPTRLAEMPNARRADGYRQAMRAHGLAEWIDVVSTSYTQEGGYQGAKELLDRPHPPTAVFAGADVVAMGVLEAVAEAGLSVPGDVSVAGYDNTTFAALGPISLTSVDQAGYEIGRNAARLLLDRMADRQRPPVRIKLSPALVPRRTTAPPPE</sequence>
<dbReference type="RefSeq" id="WP_152781692.1">
    <property type="nucleotide sequence ID" value="NZ_BAABEQ010000100.1"/>
</dbReference>
<proteinExistence type="predicted"/>
<evidence type="ECO:0000256" key="2">
    <source>
        <dbReference type="ARBA" id="ARBA00023125"/>
    </source>
</evidence>
<dbReference type="GO" id="GO:0000976">
    <property type="term" value="F:transcription cis-regulatory region binding"/>
    <property type="evidence" value="ECO:0007669"/>
    <property type="project" value="TreeGrafter"/>
</dbReference>
<dbReference type="Gene3D" id="3.40.50.2300">
    <property type="match status" value="2"/>
</dbReference>
<organism evidence="5 6">
    <name type="scientific">Streptomyces phyllanthi</name>
    <dbReference type="NCBI Taxonomy" id="1803180"/>
    <lineage>
        <taxon>Bacteria</taxon>
        <taxon>Bacillati</taxon>
        <taxon>Actinomycetota</taxon>
        <taxon>Actinomycetes</taxon>
        <taxon>Kitasatosporales</taxon>
        <taxon>Streptomycetaceae</taxon>
        <taxon>Streptomyces</taxon>
    </lineage>
</organism>
<dbReference type="Proteomes" id="UP000326979">
    <property type="component" value="Unassembled WGS sequence"/>
</dbReference>
<keyword evidence="2" id="KW-0238">DNA-binding</keyword>
<dbReference type="EMBL" id="VJZE01000033">
    <property type="protein sequence ID" value="MPY39824.1"/>
    <property type="molecule type" value="Genomic_DNA"/>
</dbReference>
<evidence type="ECO:0000313" key="5">
    <source>
        <dbReference type="EMBL" id="MPY39824.1"/>
    </source>
</evidence>
<dbReference type="PANTHER" id="PTHR30146:SF109">
    <property type="entry name" value="HTH-TYPE TRANSCRIPTIONAL REGULATOR GALS"/>
    <property type="match status" value="1"/>
</dbReference>
<keyword evidence="3" id="KW-0804">Transcription</keyword>